<evidence type="ECO:0000256" key="5">
    <source>
        <dbReference type="RuleBase" id="RU004355"/>
    </source>
</evidence>
<evidence type="ECO:0000256" key="4">
    <source>
        <dbReference type="ARBA" id="ARBA00022839"/>
    </source>
</evidence>
<dbReference type="InterPro" id="IPR025824">
    <property type="entry name" value="OB-fold_nuc-bd_dom"/>
</dbReference>
<accession>A0A6N6RLT3</accession>
<comment type="catalytic activity">
    <reaction evidence="5">
        <text>Exonucleolytic cleavage in either 5'- to 3'- or 3'- to 5'-direction to yield nucleoside 5'-phosphates.</text>
        <dbReference type="EC" id="3.1.11.6"/>
    </reaction>
</comment>
<dbReference type="GO" id="GO:0003676">
    <property type="term" value="F:nucleic acid binding"/>
    <property type="evidence" value="ECO:0007669"/>
    <property type="project" value="InterPro"/>
</dbReference>
<evidence type="ECO:0000313" key="8">
    <source>
        <dbReference type="EMBL" id="KAB2814523.1"/>
    </source>
</evidence>
<evidence type="ECO:0000256" key="2">
    <source>
        <dbReference type="ARBA" id="ARBA00022722"/>
    </source>
</evidence>
<evidence type="ECO:0000259" key="6">
    <source>
        <dbReference type="Pfam" id="PF02601"/>
    </source>
</evidence>
<dbReference type="Pfam" id="PF13742">
    <property type="entry name" value="tRNA_anti_2"/>
    <property type="match status" value="1"/>
</dbReference>
<name>A0A6N6RLT3_9FLAO</name>
<sequence length="462" mass="52412">MSVNSPSGHSLSRVLARITELFEEKITPHEVWVKAEISSYKRHGSGHHYFDLVEQRNDVVIARARAALWRGQADSIELTNKLNLSNILENGREVLCKCRITYHQVYGLSLHVVDVDPNFALGEMERRRKETIARLQKEGLLLRNRQLHLPAVIQRIALIAAENSAGLADLSNQLHKNSYGFVFRLDHYPASVQGTQAAGSIVKAFQSIDLQLYDAIVIIRGGGSALDLDSFNDYALNAQLAKCSIPVIVGIGHETDRTVMDEWAAQSLKTPSAVGAWIVERARDFEVEVSTNYQSILEIYRSTLERQRSRQNELTSLFTHYSREYTRSAKYSLETTSRNFKSYTEKYSTLKREVLVMMTNLINSESRELVGESRHTADAQLAQLDRFSREIRVRNQHKLKMLEELIEVYSPTSTLKRGYTYLLREGAIVTKGTSLKKGEEIGIETTDSRVTAEVKHIERNNG</sequence>
<dbReference type="InterPro" id="IPR020579">
    <property type="entry name" value="Exonuc_VII_lsu_C"/>
</dbReference>
<dbReference type="EMBL" id="WBVO01000001">
    <property type="protein sequence ID" value="KAB2814523.1"/>
    <property type="molecule type" value="Genomic_DNA"/>
</dbReference>
<evidence type="ECO:0000313" key="9">
    <source>
        <dbReference type="Proteomes" id="UP000468650"/>
    </source>
</evidence>
<dbReference type="PANTHER" id="PTHR30008">
    <property type="entry name" value="EXODEOXYRIBONUCLEASE 7 LARGE SUBUNIT"/>
    <property type="match status" value="1"/>
</dbReference>
<keyword evidence="3 5" id="KW-0378">Hydrolase</keyword>
<dbReference type="EC" id="3.1.11.6" evidence="5"/>
<dbReference type="GO" id="GO:0006308">
    <property type="term" value="P:DNA catabolic process"/>
    <property type="evidence" value="ECO:0007669"/>
    <property type="project" value="UniProtKB-UniRule"/>
</dbReference>
<dbReference type="Proteomes" id="UP000468650">
    <property type="component" value="Unassembled WGS sequence"/>
</dbReference>
<feature type="domain" description="OB-fold nucleic acid binding" evidence="7">
    <location>
        <begin position="10"/>
        <end position="115"/>
    </location>
</feature>
<comment type="caution">
    <text evidence="8">The sequence shown here is derived from an EMBL/GenBank/DDBJ whole genome shotgun (WGS) entry which is preliminary data.</text>
</comment>
<comment type="similarity">
    <text evidence="5">Belongs to the XseA family.</text>
</comment>
<gene>
    <name evidence="8" type="primary">xseA</name>
    <name evidence="8" type="ORF">F8C67_01940</name>
</gene>
<evidence type="ECO:0000259" key="7">
    <source>
        <dbReference type="Pfam" id="PF13742"/>
    </source>
</evidence>
<proteinExistence type="inferred from homology"/>
<evidence type="ECO:0000256" key="1">
    <source>
        <dbReference type="ARBA" id="ARBA00022490"/>
    </source>
</evidence>
<dbReference type="Pfam" id="PF02601">
    <property type="entry name" value="Exonuc_VII_L"/>
    <property type="match status" value="1"/>
</dbReference>
<dbReference type="GO" id="GO:0008855">
    <property type="term" value="F:exodeoxyribonuclease VII activity"/>
    <property type="evidence" value="ECO:0007669"/>
    <property type="project" value="UniProtKB-UniRule"/>
</dbReference>
<reference evidence="8 9" key="1">
    <citation type="submission" date="2019-09" db="EMBL/GenBank/DDBJ databases">
        <title>Genomes of family Cryomorphaceae.</title>
        <authorList>
            <person name="Bowman J.P."/>
        </authorList>
    </citation>
    <scope>NUCLEOTIDE SEQUENCE [LARGE SCALE GENOMIC DNA]</scope>
    <source>
        <strain evidence="8 9">LMG 25704</strain>
    </source>
</reference>
<keyword evidence="1" id="KW-0963">Cytoplasm</keyword>
<dbReference type="InterPro" id="IPR003753">
    <property type="entry name" value="Exonuc_VII_L"/>
</dbReference>
<dbReference type="OrthoDB" id="9802795at2"/>
<evidence type="ECO:0000256" key="3">
    <source>
        <dbReference type="ARBA" id="ARBA00022801"/>
    </source>
</evidence>
<dbReference type="RefSeq" id="WP_151666101.1">
    <property type="nucleotide sequence ID" value="NZ_WBVO01000001.1"/>
</dbReference>
<protein>
    <recommendedName>
        <fullName evidence="5">Exodeoxyribonuclease 7 large subunit</fullName>
        <ecNumber evidence="5">3.1.11.6</ecNumber>
    </recommendedName>
</protein>
<dbReference type="NCBIfam" id="TIGR00237">
    <property type="entry name" value="xseA"/>
    <property type="match status" value="1"/>
</dbReference>
<feature type="domain" description="Exonuclease VII large subunit C-terminal" evidence="6">
    <location>
        <begin position="142"/>
        <end position="452"/>
    </location>
</feature>
<dbReference type="GO" id="GO:0009318">
    <property type="term" value="C:exodeoxyribonuclease VII complex"/>
    <property type="evidence" value="ECO:0007669"/>
    <property type="project" value="UniProtKB-UniRule"/>
</dbReference>
<dbReference type="CDD" id="cd04489">
    <property type="entry name" value="ExoVII_LU_OBF"/>
    <property type="match status" value="1"/>
</dbReference>
<organism evidence="8 9">
    <name type="scientific">Phaeocystidibacter luteus</name>
    <dbReference type="NCBI Taxonomy" id="911197"/>
    <lineage>
        <taxon>Bacteria</taxon>
        <taxon>Pseudomonadati</taxon>
        <taxon>Bacteroidota</taxon>
        <taxon>Flavobacteriia</taxon>
        <taxon>Flavobacteriales</taxon>
        <taxon>Phaeocystidibacteraceae</taxon>
        <taxon>Phaeocystidibacter</taxon>
    </lineage>
</organism>
<keyword evidence="2 5" id="KW-0540">Nuclease</keyword>
<keyword evidence="4 5" id="KW-0269">Exonuclease</keyword>
<comment type="subcellular location">
    <subcellularLocation>
        <location evidence="5">Cytoplasm</location>
    </subcellularLocation>
</comment>
<dbReference type="GO" id="GO:0005737">
    <property type="term" value="C:cytoplasm"/>
    <property type="evidence" value="ECO:0007669"/>
    <property type="project" value="UniProtKB-SubCell"/>
</dbReference>
<dbReference type="AlphaFoldDB" id="A0A6N6RLT3"/>
<dbReference type="PANTHER" id="PTHR30008:SF0">
    <property type="entry name" value="EXODEOXYRIBONUCLEASE 7 LARGE SUBUNIT"/>
    <property type="match status" value="1"/>
</dbReference>
<keyword evidence="9" id="KW-1185">Reference proteome</keyword>